<feature type="domain" description="AB hydrolase-1" evidence="2">
    <location>
        <begin position="72"/>
        <end position="209"/>
    </location>
</feature>
<evidence type="ECO:0000259" key="2">
    <source>
        <dbReference type="Pfam" id="PF00561"/>
    </source>
</evidence>
<dbReference type="PANTHER" id="PTHR43194">
    <property type="entry name" value="HYDROLASE ALPHA/BETA FOLD FAMILY"/>
    <property type="match status" value="1"/>
</dbReference>
<dbReference type="STRING" id="1380566.A0A179FH13"/>
<evidence type="ECO:0000256" key="1">
    <source>
        <dbReference type="SAM" id="MobiDB-lite"/>
    </source>
</evidence>
<dbReference type="Gene3D" id="3.40.50.1820">
    <property type="entry name" value="alpha/beta hydrolase"/>
    <property type="match status" value="1"/>
</dbReference>
<proteinExistence type="predicted"/>
<feature type="region of interest" description="Disordered" evidence="1">
    <location>
        <begin position="1"/>
        <end position="29"/>
    </location>
</feature>
<gene>
    <name evidence="3" type="ORF">VFPPC_05582</name>
</gene>
<dbReference type="Proteomes" id="UP000078397">
    <property type="component" value="Unassembled WGS sequence"/>
</dbReference>
<dbReference type="KEGG" id="pchm:VFPPC_05582"/>
<name>A0A179FH13_METCM</name>
<evidence type="ECO:0000313" key="4">
    <source>
        <dbReference type="Proteomes" id="UP000078397"/>
    </source>
</evidence>
<comment type="caution">
    <text evidence="3">The sequence shown here is derived from an EMBL/GenBank/DDBJ whole genome shotgun (WGS) entry which is preliminary data.</text>
</comment>
<protein>
    <submittedName>
        <fullName evidence="3">Valacyclovir hydrolase</fullName>
    </submittedName>
</protein>
<dbReference type="RefSeq" id="XP_018141607.1">
    <property type="nucleotide sequence ID" value="XM_018284751.1"/>
</dbReference>
<keyword evidence="3" id="KW-0378">Hydrolase</keyword>
<dbReference type="GeneID" id="28848745"/>
<dbReference type="InterPro" id="IPR000073">
    <property type="entry name" value="AB_hydrolase_1"/>
</dbReference>
<dbReference type="GO" id="GO:0016787">
    <property type="term" value="F:hydrolase activity"/>
    <property type="evidence" value="ECO:0007669"/>
    <property type="project" value="UniProtKB-KW"/>
</dbReference>
<accession>A0A179FH13</accession>
<organism evidence="3 4">
    <name type="scientific">Pochonia chlamydosporia 170</name>
    <dbReference type="NCBI Taxonomy" id="1380566"/>
    <lineage>
        <taxon>Eukaryota</taxon>
        <taxon>Fungi</taxon>
        <taxon>Dikarya</taxon>
        <taxon>Ascomycota</taxon>
        <taxon>Pezizomycotina</taxon>
        <taxon>Sordariomycetes</taxon>
        <taxon>Hypocreomycetidae</taxon>
        <taxon>Hypocreales</taxon>
        <taxon>Clavicipitaceae</taxon>
        <taxon>Pochonia</taxon>
    </lineage>
</organism>
<dbReference type="EMBL" id="LSBJ02000005">
    <property type="protein sequence ID" value="OAQ64293.1"/>
    <property type="molecule type" value="Genomic_DNA"/>
</dbReference>
<dbReference type="InterPro" id="IPR050228">
    <property type="entry name" value="Carboxylesterase_BioH"/>
</dbReference>
<dbReference type="OrthoDB" id="408373at2759"/>
<keyword evidence="4" id="KW-1185">Reference proteome</keyword>
<evidence type="ECO:0000313" key="3">
    <source>
        <dbReference type="EMBL" id="OAQ64293.1"/>
    </source>
</evidence>
<dbReference type="SUPFAM" id="SSF53474">
    <property type="entry name" value="alpha/beta-Hydrolases"/>
    <property type="match status" value="1"/>
</dbReference>
<dbReference type="PANTHER" id="PTHR43194:SF2">
    <property type="entry name" value="PEROXISOMAL MEMBRANE PROTEIN LPX1"/>
    <property type="match status" value="1"/>
</dbReference>
<sequence>MPLDSSDVVLPRPGAKTSPSSPPISGPTEASFTSTFGTLLPPAKYVSTSNGKAAYYEFLPSVPGNNSSAPDRVLFIHGVQTPALGMFPLARALKESFPNAHFVLIDLWGHGLSDTPVMPHDASLFHQLLDSVLDHLEWPSAHLVGFSFGGSLTAGYTASRSSRVSSFTLVAPAGLIRSANFTEEERKHLRIDCDDETAARKWVLEFLEGGELMVPSDWQERVRNGEVVAEAVREWQMREHPGHVASVVAVVRDASVMDNDAEFARAVGTGIPSLVVLGGLDDLCTEEQLNDLGFTNVAVVPDVGHGVVRDRAREVADYIGKVWRQL</sequence>
<dbReference type="InterPro" id="IPR029058">
    <property type="entry name" value="AB_hydrolase_fold"/>
</dbReference>
<dbReference type="AlphaFoldDB" id="A0A179FH13"/>
<dbReference type="Pfam" id="PF00561">
    <property type="entry name" value="Abhydrolase_1"/>
    <property type="match status" value="1"/>
</dbReference>
<reference evidence="3 4" key="1">
    <citation type="journal article" date="2016" name="PLoS Pathog.">
        <title>Biosynthesis of antibiotic leucinostatins in bio-control fungus Purpureocillium lilacinum and their inhibition on phytophthora revealed by genome mining.</title>
        <authorList>
            <person name="Wang G."/>
            <person name="Liu Z."/>
            <person name="Lin R."/>
            <person name="Li E."/>
            <person name="Mao Z."/>
            <person name="Ling J."/>
            <person name="Yang Y."/>
            <person name="Yin W.B."/>
            <person name="Xie B."/>
        </authorList>
    </citation>
    <scope>NUCLEOTIDE SEQUENCE [LARGE SCALE GENOMIC DNA]</scope>
    <source>
        <strain evidence="3">170</strain>
    </source>
</reference>